<sequence length="196" mass="22436">MSLTLPIPLQERVDKGLWWDRAWSLVSGCTPVSEACDHCWSARETHMRAKNPNAKVAGRNRGLTTSAGKFKGAVRVNEDLLDLPLRTRKRTVWSVWTDLFHEKVPDEFVALTWQMMADCPQHIFIVCTKRPERMRRWLAKWWNPDRTRQISRGGANYTVPAPGHTISIRLPQQVARHCPIPSREAVIGRHTLVAGI</sequence>
<dbReference type="AlphaFoldDB" id="A0A0F8XY65"/>
<evidence type="ECO:0000313" key="1">
    <source>
        <dbReference type="EMBL" id="KKK66235.1"/>
    </source>
</evidence>
<name>A0A0F8XY65_9ZZZZ</name>
<proteinExistence type="predicted"/>
<reference evidence="1" key="1">
    <citation type="journal article" date="2015" name="Nature">
        <title>Complex archaea that bridge the gap between prokaryotes and eukaryotes.</title>
        <authorList>
            <person name="Spang A."/>
            <person name="Saw J.H."/>
            <person name="Jorgensen S.L."/>
            <person name="Zaremba-Niedzwiedzka K."/>
            <person name="Martijn J."/>
            <person name="Lind A.E."/>
            <person name="van Eijk R."/>
            <person name="Schleper C."/>
            <person name="Guy L."/>
            <person name="Ettema T.J."/>
        </authorList>
    </citation>
    <scope>NUCLEOTIDE SEQUENCE</scope>
</reference>
<accession>A0A0F8XY65</accession>
<gene>
    <name evidence="1" type="ORF">LCGC14_2966150</name>
</gene>
<dbReference type="EMBL" id="LAZR01060173">
    <property type="protein sequence ID" value="KKK66235.1"/>
    <property type="molecule type" value="Genomic_DNA"/>
</dbReference>
<organism evidence="1">
    <name type="scientific">marine sediment metagenome</name>
    <dbReference type="NCBI Taxonomy" id="412755"/>
    <lineage>
        <taxon>unclassified sequences</taxon>
        <taxon>metagenomes</taxon>
        <taxon>ecological metagenomes</taxon>
    </lineage>
</organism>
<dbReference type="Pfam" id="PF07505">
    <property type="entry name" value="DUF5131"/>
    <property type="match status" value="1"/>
</dbReference>
<comment type="caution">
    <text evidence="1">The sequence shown here is derived from an EMBL/GenBank/DDBJ whole genome shotgun (WGS) entry which is preliminary data.</text>
</comment>
<evidence type="ECO:0008006" key="2">
    <source>
        <dbReference type="Google" id="ProtNLM"/>
    </source>
</evidence>
<dbReference type="InterPro" id="IPR011101">
    <property type="entry name" value="DUF5131"/>
</dbReference>
<protein>
    <recommendedName>
        <fullName evidence="2">DUF5131 family protein</fullName>
    </recommendedName>
</protein>